<evidence type="ECO:0000256" key="4">
    <source>
        <dbReference type="ARBA" id="ARBA00023136"/>
    </source>
</evidence>
<feature type="transmembrane region" description="Helical" evidence="5">
    <location>
        <begin position="42"/>
        <end position="65"/>
    </location>
</feature>
<dbReference type="RefSeq" id="WP_253579288.1">
    <property type="nucleotide sequence ID" value="NZ_JAMFTQ010000018.1"/>
</dbReference>
<sequence>MFELLQNLMSPASMVFVVAMMFSTGLSLRAKDLKETVSGWEFFLRLLLVNFLVVPGIMLLFVQLARLDHPYSTGMLIHACVAGAPLIMALTQLSKNPIALGATVQMVLMVATVLIMPILLPAVLGIDDVSSGALIRPLLLEMVLPLAVGMVMFNTAPGLTEKIRPVVSKLANVVMMIFLVLSVVAFGPYFADLTLWKAVVVGMLALTVAFYVGYGTGLDGGGKKSQLGALGTAQRNTAAGVITAMAFDEPLVFITFVFINSFMMFVLMAFAKRFGAGKNMPLLSALLDQQPVAR</sequence>
<evidence type="ECO:0000256" key="3">
    <source>
        <dbReference type="ARBA" id="ARBA00022989"/>
    </source>
</evidence>
<evidence type="ECO:0000256" key="1">
    <source>
        <dbReference type="ARBA" id="ARBA00004141"/>
    </source>
</evidence>
<evidence type="ECO:0000256" key="5">
    <source>
        <dbReference type="SAM" id="Phobius"/>
    </source>
</evidence>
<accession>A0ABT1G4H5</accession>
<organism evidence="6 7">
    <name type="scientific">Corynebacterium stercoris</name>
    <dbReference type="NCBI Taxonomy" id="2943490"/>
    <lineage>
        <taxon>Bacteria</taxon>
        <taxon>Bacillati</taxon>
        <taxon>Actinomycetota</taxon>
        <taxon>Actinomycetes</taxon>
        <taxon>Mycobacteriales</taxon>
        <taxon>Corynebacteriaceae</taxon>
        <taxon>Corynebacterium</taxon>
    </lineage>
</organism>
<keyword evidence="2 5" id="KW-0812">Transmembrane</keyword>
<evidence type="ECO:0000256" key="2">
    <source>
        <dbReference type="ARBA" id="ARBA00022692"/>
    </source>
</evidence>
<evidence type="ECO:0000313" key="7">
    <source>
        <dbReference type="Proteomes" id="UP001204000"/>
    </source>
</evidence>
<dbReference type="Gene3D" id="1.20.1530.20">
    <property type="match status" value="1"/>
</dbReference>
<dbReference type="InterPro" id="IPR038770">
    <property type="entry name" value="Na+/solute_symporter_sf"/>
</dbReference>
<proteinExistence type="predicted"/>
<comment type="subcellular location">
    <subcellularLocation>
        <location evidence="1">Membrane</location>
        <topology evidence="1">Multi-pass membrane protein</topology>
    </subcellularLocation>
</comment>
<dbReference type="EMBL" id="JAMFTQ010000018">
    <property type="protein sequence ID" value="MCP1388565.1"/>
    <property type="molecule type" value="Genomic_DNA"/>
</dbReference>
<feature type="transmembrane region" description="Helical" evidence="5">
    <location>
        <begin position="71"/>
        <end position="91"/>
    </location>
</feature>
<dbReference type="Proteomes" id="UP001204000">
    <property type="component" value="Unassembled WGS sequence"/>
</dbReference>
<reference evidence="6" key="1">
    <citation type="submission" date="2022-05" db="EMBL/GenBank/DDBJ databases">
        <title>Corynebacterium sp. TA-R-1 sp. nov., isolated from human feces.</title>
        <authorList>
            <person name="Shamsuzzaman M."/>
            <person name="Dahal R.H."/>
        </authorList>
    </citation>
    <scope>NUCLEOTIDE SEQUENCE</scope>
    <source>
        <strain evidence="6">TA-R-1</strain>
    </source>
</reference>
<feature type="transmembrane region" description="Helical" evidence="5">
    <location>
        <begin position="138"/>
        <end position="158"/>
    </location>
</feature>
<evidence type="ECO:0000313" key="6">
    <source>
        <dbReference type="EMBL" id="MCP1388565.1"/>
    </source>
</evidence>
<protein>
    <submittedName>
        <fullName evidence="6">Bile acid:sodium symporter</fullName>
    </submittedName>
</protein>
<feature type="transmembrane region" description="Helical" evidence="5">
    <location>
        <begin position="195"/>
        <end position="215"/>
    </location>
</feature>
<name>A0ABT1G4H5_9CORY</name>
<keyword evidence="7" id="KW-1185">Reference proteome</keyword>
<dbReference type="Pfam" id="PF01758">
    <property type="entry name" value="SBF"/>
    <property type="match status" value="1"/>
</dbReference>
<gene>
    <name evidence="6" type="ORF">M5J20_10305</name>
</gene>
<feature type="transmembrane region" description="Helical" evidence="5">
    <location>
        <begin position="98"/>
        <end position="126"/>
    </location>
</feature>
<dbReference type="InterPro" id="IPR002657">
    <property type="entry name" value="BilAc:Na_symport/Acr3"/>
</dbReference>
<comment type="caution">
    <text evidence="6">The sequence shown here is derived from an EMBL/GenBank/DDBJ whole genome shotgun (WGS) entry which is preliminary data.</text>
</comment>
<keyword evidence="4 5" id="KW-0472">Membrane</keyword>
<feature type="transmembrane region" description="Helical" evidence="5">
    <location>
        <begin position="170"/>
        <end position="189"/>
    </location>
</feature>
<keyword evidence="3 5" id="KW-1133">Transmembrane helix</keyword>
<feature type="transmembrane region" description="Helical" evidence="5">
    <location>
        <begin position="12"/>
        <end position="30"/>
    </location>
</feature>
<feature type="transmembrane region" description="Helical" evidence="5">
    <location>
        <begin position="253"/>
        <end position="271"/>
    </location>
</feature>